<dbReference type="SUPFAM" id="SSF46894">
    <property type="entry name" value="C-terminal effector domain of the bipartite response regulators"/>
    <property type="match status" value="1"/>
</dbReference>
<dbReference type="InterPro" id="IPR011006">
    <property type="entry name" value="CheY-like_superfamily"/>
</dbReference>
<dbReference type="InterPro" id="IPR016032">
    <property type="entry name" value="Sig_transdc_resp-reg_C-effctor"/>
</dbReference>
<organism evidence="6 7">
    <name type="scientific">Mesorhizobium denitrificans</name>
    <dbReference type="NCBI Taxonomy" id="2294114"/>
    <lineage>
        <taxon>Bacteria</taxon>
        <taxon>Pseudomonadati</taxon>
        <taxon>Pseudomonadota</taxon>
        <taxon>Alphaproteobacteria</taxon>
        <taxon>Hyphomicrobiales</taxon>
        <taxon>Phyllobacteriaceae</taxon>
        <taxon>Mesorhizobium</taxon>
    </lineage>
</organism>
<name>A0A371XFA1_9HYPH</name>
<dbReference type="AlphaFoldDB" id="A0A371XFA1"/>
<evidence type="ECO:0000313" key="6">
    <source>
        <dbReference type="EMBL" id="RFC67901.1"/>
    </source>
</evidence>
<dbReference type="InterPro" id="IPR001789">
    <property type="entry name" value="Sig_transdc_resp-reg_receiver"/>
</dbReference>
<dbReference type="Proteomes" id="UP000262379">
    <property type="component" value="Unassembled WGS sequence"/>
</dbReference>
<keyword evidence="2 6" id="KW-0238">DNA-binding</keyword>
<dbReference type="PROSITE" id="PS50043">
    <property type="entry name" value="HTH_LUXR_2"/>
    <property type="match status" value="1"/>
</dbReference>
<dbReference type="CDD" id="cd17535">
    <property type="entry name" value="REC_NarL-like"/>
    <property type="match status" value="1"/>
</dbReference>
<dbReference type="SUPFAM" id="SSF52172">
    <property type="entry name" value="CheY-like"/>
    <property type="match status" value="1"/>
</dbReference>
<evidence type="ECO:0000259" key="4">
    <source>
        <dbReference type="PROSITE" id="PS50043"/>
    </source>
</evidence>
<dbReference type="CDD" id="cd06170">
    <property type="entry name" value="LuxR_C_like"/>
    <property type="match status" value="1"/>
</dbReference>
<dbReference type="PROSITE" id="PS50110">
    <property type="entry name" value="RESPONSE_REGULATORY"/>
    <property type="match status" value="1"/>
</dbReference>
<feature type="domain" description="HTH luxR-type" evidence="4">
    <location>
        <begin position="146"/>
        <end position="211"/>
    </location>
</feature>
<evidence type="ECO:0000256" key="2">
    <source>
        <dbReference type="ARBA" id="ARBA00023125"/>
    </source>
</evidence>
<reference evidence="7" key="1">
    <citation type="submission" date="2018-08" db="EMBL/GenBank/DDBJ databases">
        <authorList>
            <person name="Im W.T."/>
        </authorList>
    </citation>
    <scope>NUCLEOTIDE SEQUENCE [LARGE SCALE GENOMIC DNA]</scope>
    <source>
        <strain evidence="7">LA-28</strain>
    </source>
</reference>
<dbReference type="Gene3D" id="3.40.50.2300">
    <property type="match status" value="1"/>
</dbReference>
<protein>
    <submittedName>
        <fullName evidence="6">DNA-binding response regulator</fullName>
    </submittedName>
</protein>
<dbReference type="InterPro" id="IPR000792">
    <property type="entry name" value="Tscrpt_reg_LuxR_C"/>
</dbReference>
<comment type="caution">
    <text evidence="6">The sequence shown here is derived from an EMBL/GenBank/DDBJ whole genome shotgun (WGS) entry which is preliminary data.</text>
</comment>
<dbReference type="GO" id="GO:0006355">
    <property type="term" value="P:regulation of DNA-templated transcription"/>
    <property type="evidence" value="ECO:0007669"/>
    <property type="project" value="InterPro"/>
</dbReference>
<dbReference type="Pfam" id="PF00196">
    <property type="entry name" value="GerE"/>
    <property type="match status" value="1"/>
</dbReference>
<keyword evidence="1 3" id="KW-0597">Phosphoprotein</keyword>
<gene>
    <name evidence="6" type="ORF">DY251_09985</name>
</gene>
<sequence length="215" mass="23460">MNRKLRVAIVDDHPLFRAGVARSLEETGDFEILGEGSTADDAKRLAQDLRPDILLLDVSLPGGGLNVVQPIIAENPSQKIVMLTVSESNEDISKALTSGAYGYILKGIGSRSLVEILKRVSEGEQYLSPVLSARLLSGIGKQSDEARSGIQHLTRRESEILELVGLGLSNKVIAGRLELEEKTIKHHMTRILSKLGVTNRTEAALMLRDTRDAQQ</sequence>
<dbReference type="InterPro" id="IPR058245">
    <property type="entry name" value="NreC/VraR/RcsB-like_REC"/>
</dbReference>
<dbReference type="RefSeq" id="WP_116623737.1">
    <property type="nucleotide sequence ID" value="NZ_QURN01000006.1"/>
</dbReference>
<proteinExistence type="predicted"/>
<dbReference type="Pfam" id="PF00072">
    <property type="entry name" value="Response_reg"/>
    <property type="match status" value="1"/>
</dbReference>
<evidence type="ECO:0000313" key="7">
    <source>
        <dbReference type="Proteomes" id="UP000262379"/>
    </source>
</evidence>
<dbReference type="GO" id="GO:0003677">
    <property type="term" value="F:DNA binding"/>
    <property type="evidence" value="ECO:0007669"/>
    <property type="project" value="UniProtKB-KW"/>
</dbReference>
<keyword evidence="7" id="KW-1185">Reference proteome</keyword>
<evidence type="ECO:0000256" key="1">
    <source>
        <dbReference type="ARBA" id="ARBA00022553"/>
    </source>
</evidence>
<dbReference type="PROSITE" id="PS00622">
    <property type="entry name" value="HTH_LUXR_1"/>
    <property type="match status" value="1"/>
</dbReference>
<dbReference type="EMBL" id="QURN01000006">
    <property type="protein sequence ID" value="RFC67901.1"/>
    <property type="molecule type" value="Genomic_DNA"/>
</dbReference>
<dbReference type="InterPro" id="IPR039420">
    <property type="entry name" value="WalR-like"/>
</dbReference>
<dbReference type="PRINTS" id="PR00038">
    <property type="entry name" value="HTHLUXR"/>
</dbReference>
<feature type="modified residue" description="4-aspartylphosphate" evidence="3">
    <location>
        <position position="57"/>
    </location>
</feature>
<dbReference type="PANTHER" id="PTHR43214">
    <property type="entry name" value="TWO-COMPONENT RESPONSE REGULATOR"/>
    <property type="match status" value="1"/>
</dbReference>
<dbReference type="GO" id="GO:0000160">
    <property type="term" value="P:phosphorelay signal transduction system"/>
    <property type="evidence" value="ECO:0007669"/>
    <property type="project" value="InterPro"/>
</dbReference>
<feature type="domain" description="Response regulatory" evidence="5">
    <location>
        <begin position="6"/>
        <end position="121"/>
    </location>
</feature>
<evidence type="ECO:0000256" key="3">
    <source>
        <dbReference type="PROSITE-ProRule" id="PRU00169"/>
    </source>
</evidence>
<accession>A0A371XFA1</accession>
<evidence type="ECO:0000259" key="5">
    <source>
        <dbReference type="PROSITE" id="PS50110"/>
    </source>
</evidence>
<dbReference type="SMART" id="SM00421">
    <property type="entry name" value="HTH_LUXR"/>
    <property type="match status" value="1"/>
</dbReference>
<dbReference type="SMART" id="SM00448">
    <property type="entry name" value="REC"/>
    <property type="match status" value="1"/>
</dbReference>